<dbReference type="PANTHER" id="PTHR12159">
    <property type="entry name" value="G/T AND G/U MISMATCH-SPECIFIC DNA GLYCOSYLASE"/>
    <property type="match status" value="1"/>
</dbReference>
<feature type="domain" description="Uracil-DNA glycosylase-like" evidence="5">
    <location>
        <begin position="2"/>
        <end position="68"/>
    </location>
</feature>
<dbReference type="OrthoDB" id="565731at2759"/>
<dbReference type="GO" id="GO:0004844">
    <property type="term" value="F:uracil DNA N-glycosylase activity"/>
    <property type="evidence" value="ECO:0007669"/>
    <property type="project" value="TreeGrafter"/>
</dbReference>
<dbReference type="PANTHER" id="PTHR12159:SF9">
    <property type="entry name" value="G_T MISMATCH-SPECIFIC THYMINE DNA GLYCOSYLASE"/>
    <property type="match status" value="1"/>
</dbReference>
<comment type="caution">
    <text evidence="6">The sequence shown here is derived from an EMBL/GenBank/DDBJ whole genome shotgun (WGS) entry which is preliminary data.</text>
</comment>
<name>A0A2P6V7A2_9CHLO</name>
<protein>
    <submittedName>
        <fullName evidence="6">Uracil-dna glycosylase superfamily</fullName>
    </submittedName>
</protein>
<evidence type="ECO:0000256" key="2">
    <source>
        <dbReference type="ARBA" id="ARBA00022801"/>
    </source>
</evidence>
<keyword evidence="7" id="KW-1185">Reference proteome</keyword>
<dbReference type="InterPro" id="IPR005122">
    <property type="entry name" value="Uracil-DNA_glycosylase-like"/>
</dbReference>
<dbReference type="InterPro" id="IPR036895">
    <property type="entry name" value="Uracil-DNA_glycosylase-like_sf"/>
</dbReference>
<reference evidence="6 7" key="1">
    <citation type="journal article" date="2018" name="Plant J.">
        <title>Genome sequences of Chlorella sorokiniana UTEX 1602 and Micractinium conductrix SAG 241.80: implications to maltose excretion by a green alga.</title>
        <authorList>
            <person name="Arriola M.B."/>
            <person name="Velmurugan N."/>
            <person name="Zhang Y."/>
            <person name="Plunkett M.H."/>
            <person name="Hondzo H."/>
            <person name="Barney B.M."/>
        </authorList>
    </citation>
    <scope>NUCLEOTIDE SEQUENCE [LARGE SCALE GENOMIC DNA]</scope>
    <source>
        <strain evidence="6 7">SAG 241.80</strain>
    </source>
</reference>
<dbReference type="Proteomes" id="UP000239649">
    <property type="component" value="Unassembled WGS sequence"/>
</dbReference>
<dbReference type="InterPro" id="IPR015637">
    <property type="entry name" value="MUG/TDG"/>
</dbReference>
<dbReference type="Pfam" id="PF03167">
    <property type="entry name" value="UDG"/>
    <property type="match status" value="1"/>
</dbReference>
<evidence type="ECO:0000313" key="6">
    <source>
        <dbReference type="EMBL" id="PSC69966.1"/>
    </source>
</evidence>
<feature type="compositionally biased region" description="Low complexity" evidence="4">
    <location>
        <begin position="138"/>
        <end position="153"/>
    </location>
</feature>
<evidence type="ECO:0000256" key="3">
    <source>
        <dbReference type="ARBA" id="ARBA00023204"/>
    </source>
</evidence>
<proteinExistence type="predicted"/>
<keyword evidence="1" id="KW-0227">DNA damage</keyword>
<feature type="region of interest" description="Disordered" evidence="4">
    <location>
        <begin position="134"/>
        <end position="153"/>
    </location>
</feature>
<evidence type="ECO:0000256" key="1">
    <source>
        <dbReference type="ARBA" id="ARBA00022763"/>
    </source>
</evidence>
<dbReference type="STRING" id="554055.A0A2P6V7A2"/>
<keyword evidence="2" id="KW-0378">Hydrolase</keyword>
<evidence type="ECO:0000256" key="4">
    <source>
        <dbReference type="SAM" id="MobiDB-lite"/>
    </source>
</evidence>
<keyword evidence="3" id="KW-0234">DNA repair</keyword>
<evidence type="ECO:0000259" key="5">
    <source>
        <dbReference type="Pfam" id="PF03167"/>
    </source>
</evidence>
<evidence type="ECO:0000313" key="7">
    <source>
        <dbReference type="Proteomes" id="UP000239649"/>
    </source>
</evidence>
<dbReference type="GO" id="GO:0008263">
    <property type="term" value="F:pyrimidine-specific mismatch base pair DNA N-glycosylase activity"/>
    <property type="evidence" value="ECO:0007669"/>
    <property type="project" value="TreeGrafter"/>
</dbReference>
<feature type="region of interest" description="Disordered" evidence="4">
    <location>
        <begin position="170"/>
        <end position="195"/>
    </location>
</feature>
<dbReference type="AlphaFoldDB" id="A0A2P6V7A2"/>
<dbReference type="SUPFAM" id="SSF52141">
    <property type="entry name" value="Uracil-DNA glycosylase-like"/>
    <property type="match status" value="1"/>
</dbReference>
<sequence length="317" mass="31488">MGDAPLRLVIVGHNPSQHAWQSGHFYSNPSNWMWRILRETGIAPPDRIRGAHDDRLMPAVAGVGFTDVGSGTPGTDSSQFSSADFQRWRPGFFARLAGQARRASAAVPGCSCGACGAPAVVAFSGKRQFTELFQLPPGSKGSKGRNSGSSGSAAASSAAAAASVAAAAAAEPGGGGGAEAPLPTGGSSSSDCGGKAAEVALQARRPSSVSTGRQWVLPDGWPLPLSTEVWVMTSTSGAAPMTREARLAPWQALADRLAQDAWPRRCVARCSGGIMHRGGSVAVAGDPAVDGGVGVAAGAGGGGGAASGSVAATNGGG</sequence>
<dbReference type="Gene3D" id="3.40.470.10">
    <property type="entry name" value="Uracil-DNA glycosylase-like domain"/>
    <property type="match status" value="1"/>
</dbReference>
<organism evidence="6 7">
    <name type="scientific">Micractinium conductrix</name>
    <dbReference type="NCBI Taxonomy" id="554055"/>
    <lineage>
        <taxon>Eukaryota</taxon>
        <taxon>Viridiplantae</taxon>
        <taxon>Chlorophyta</taxon>
        <taxon>core chlorophytes</taxon>
        <taxon>Trebouxiophyceae</taxon>
        <taxon>Chlorellales</taxon>
        <taxon>Chlorellaceae</taxon>
        <taxon>Chlorella clade</taxon>
        <taxon>Micractinium</taxon>
    </lineage>
</organism>
<accession>A0A2P6V7A2</accession>
<gene>
    <name evidence="6" type="ORF">C2E20_6652</name>
</gene>
<dbReference type="GO" id="GO:0006285">
    <property type="term" value="P:base-excision repair, AP site formation"/>
    <property type="evidence" value="ECO:0007669"/>
    <property type="project" value="InterPro"/>
</dbReference>
<dbReference type="EMBL" id="LHPF02000023">
    <property type="protein sequence ID" value="PSC69966.1"/>
    <property type="molecule type" value="Genomic_DNA"/>
</dbReference>